<gene>
    <name evidence="2" type="ORF">LKD31_05755</name>
</gene>
<dbReference type="EMBL" id="JAJEQC010000004">
    <property type="protein sequence ID" value="MCC2136517.1"/>
    <property type="molecule type" value="Genomic_DNA"/>
</dbReference>
<dbReference type="Proteomes" id="UP001199424">
    <property type="component" value="Unassembled WGS sequence"/>
</dbReference>
<evidence type="ECO:0000313" key="3">
    <source>
        <dbReference type="Proteomes" id="UP001199424"/>
    </source>
</evidence>
<proteinExistence type="predicted"/>
<comment type="caution">
    <text evidence="2">The sequence shown here is derived from an EMBL/GenBank/DDBJ whole genome shotgun (WGS) entry which is preliminary data.</text>
</comment>
<organism evidence="2 3">
    <name type="scientific">Hominenteromicrobium mulieris</name>
    <dbReference type="NCBI Taxonomy" id="2885357"/>
    <lineage>
        <taxon>Bacteria</taxon>
        <taxon>Bacillati</taxon>
        <taxon>Bacillota</taxon>
        <taxon>Clostridia</taxon>
        <taxon>Eubacteriales</taxon>
        <taxon>Oscillospiraceae</taxon>
        <taxon>Hominenteromicrobium</taxon>
    </lineage>
</organism>
<reference evidence="2" key="1">
    <citation type="submission" date="2021-10" db="EMBL/GenBank/DDBJ databases">
        <title>Anaerobic single-cell dispensing facilitates the cultivation of human gut bacteria.</title>
        <authorList>
            <person name="Afrizal A."/>
        </authorList>
    </citation>
    <scope>NUCLEOTIDE SEQUENCE</scope>
    <source>
        <strain evidence="2">CLA-AA-H250</strain>
    </source>
</reference>
<dbReference type="InterPro" id="IPR021778">
    <property type="entry name" value="Se/S_carrier-like"/>
</dbReference>
<accession>A0AAE3DIE8</accession>
<dbReference type="RefSeq" id="WP_176820760.1">
    <property type="nucleotide sequence ID" value="NZ_JAJEQC010000004.1"/>
</dbReference>
<dbReference type="Pfam" id="PF11823">
    <property type="entry name" value="Se_S_carrier"/>
    <property type="match status" value="1"/>
</dbReference>
<dbReference type="AlphaFoldDB" id="A0AAE3DIE8"/>
<feature type="domain" description="Putative Se/S carrier protein-like" evidence="1">
    <location>
        <begin position="12"/>
        <end position="72"/>
    </location>
</feature>
<sequence>MENKRDTGGKRLIVVSSVTYALKSRDLLFQRGIKAYIERLPRTRESGCGYGVYVPQRTDEAERILRDAGVKVFYRAERGEKK</sequence>
<evidence type="ECO:0000313" key="2">
    <source>
        <dbReference type="EMBL" id="MCC2136517.1"/>
    </source>
</evidence>
<evidence type="ECO:0000259" key="1">
    <source>
        <dbReference type="Pfam" id="PF11823"/>
    </source>
</evidence>
<protein>
    <submittedName>
        <fullName evidence="2">DUF3343 domain-containing protein</fullName>
    </submittedName>
</protein>
<keyword evidence="3" id="KW-1185">Reference proteome</keyword>
<name>A0AAE3DIE8_9FIRM</name>